<gene>
    <name evidence="4" type="ORF">C1850_06185</name>
</gene>
<dbReference type="InterPro" id="IPR002931">
    <property type="entry name" value="Transglutaminase-like"/>
</dbReference>
<protein>
    <recommendedName>
        <fullName evidence="3">Transglutaminase-like domain-containing protein</fullName>
    </recommendedName>
</protein>
<evidence type="ECO:0000313" key="5">
    <source>
        <dbReference type="Proteomes" id="UP000253805"/>
    </source>
</evidence>
<organism evidence="4 5">
    <name type="scientific">Adlercreutzia equolifaciens subsp. celatus</name>
    <dbReference type="NCBI Taxonomy" id="394340"/>
    <lineage>
        <taxon>Bacteria</taxon>
        <taxon>Bacillati</taxon>
        <taxon>Actinomycetota</taxon>
        <taxon>Coriobacteriia</taxon>
        <taxon>Eggerthellales</taxon>
        <taxon>Eggerthellaceae</taxon>
        <taxon>Adlercreutzia</taxon>
    </lineage>
</organism>
<dbReference type="Pfam" id="PF01841">
    <property type="entry name" value="Transglut_core"/>
    <property type="match status" value="1"/>
</dbReference>
<dbReference type="EMBL" id="PPUT01000013">
    <property type="protein sequence ID" value="RDC44667.1"/>
    <property type="molecule type" value="Genomic_DNA"/>
</dbReference>
<dbReference type="PROSITE" id="PS51170">
    <property type="entry name" value="CW"/>
    <property type="match status" value="2"/>
</dbReference>
<dbReference type="InterPro" id="IPR038765">
    <property type="entry name" value="Papain-like_cys_pep_sf"/>
</dbReference>
<dbReference type="Proteomes" id="UP000253805">
    <property type="component" value="Unassembled WGS sequence"/>
</dbReference>
<keyword evidence="1" id="KW-0677">Repeat</keyword>
<reference evidence="4 5" key="1">
    <citation type="journal article" date="2018" name="Elife">
        <title>Discovery and characterization of a prevalent human gut bacterial enzyme sufficient for the inactivation of a family of plant toxins.</title>
        <authorList>
            <person name="Koppel N."/>
            <person name="Bisanz J.E."/>
            <person name="Pandelia M.E."/>
            <person name="Turnbaugh P.J."/>
            <person name="Balskus E.P."/>
        </authorList>
    </citation>
    <scope>NUCLEOTIDE SEQUENCE [LARGE SCALE GENOMIC DNA]</scope>
    <source>
        <strain evidence="4 5">OB21 GAM 11</strain>
    </source>
</reference>
<dbReference type="Gene3D" id="2.10.270.20">
    <property type="match status" value="1"/>
</dbReference>
<sequence>MKETVVKRGVFGGLAAVCGCVMLALLCLDPLGVRAYGDESAATDGDIVTVAARAHSVDPDGWSATVTYEKPQAGRPTEFVIIADGGPKGSGSYQYQQGFIYKYDPYIWIYDPTFPPAETFRDSNVLSYQFVGAGRYQYQFVVRDTETARYMRFSFEVEVAGDGFIDANEKAREIVAECLPDGNVDDYETALALHDWVIDNVSYDHTFRNMSVDRALSGMAVTCEGYHAAYEKLLETAGMETGRIEGGGHVWTAVKMDGKWYHVDTTHDDVKDSLTGADIPGFLSKEQQAHLLFGLNDATMELANAGYHGPTAGFEADSLENNYFIKTGDIAEWSDPIASQILGKLNQKETSFTLTPTNASWAQDSYRNVVNNLVAYELNQAAWTTDNQQADAIVRIDYADNKFAVNTFTVLASAPTVVRNLTYNGASQVGLAVPSVGSYALSGTTKAIDAGTYTATVAPGAGYAWDKSGDRTARSYQWTIAPASIASGAVSVSGVKTSYEHTGSPIRPNVTVTHNGRTLKAGTDYQVSYGENTQVGKATVTIRGAGKNYSGSRTVSFDIVTPRNAWRTIGGKTYYYGADGQPVKWSQKIGNYRYYFNGSGVMQRGWITWNADGTKSYFDGNGRALTGWQQLGGKWYYFDPATGKSLRWRQYINGNFFYFNERSEMVEGWVTWNADGTKSYFSYGSGRAKTGWQQLGGKWYYFDPATGKSLRWGQRIGGNFFYFNEASVMQTGWITWKADGKKSYFQPGSGRALVGSHKLDGKWYYFDPLAGKTR</sequence>
<dbReference type="Gene3D" id="2.10.270.10">
    <property type="entry name" value="Cholin Binding"/>
    <property type="match status" value="2"/>
</dbReference>
<evidence type="ECO:0000256" key="2">
    <source>
        <dbReference type="PROSITE-ProRule" id="PRU00591"/>
    </source>
</evidence>
<dbReference type="Pfam" id="PF01473">
    <property type="entry name" value="Choline_bind_1"/>
    <property type="match status" value="4"/>
</dbReference>
<dbReference type="InterPro" id="IPR018337">
    <property type="entry name" value="Cell_wall/Cho-bd_repeat"/>
</dbReference>
<evidence type="ECO:0000256" key="1">
    <source>
        <dbReference type="ARBA" id="ARBA00022737"/>
    </source>
</evidence>
<accession>A0A369NYT8</accession>
<dbReference type="AlphaFoldDB" id="A0A369NYT8"/>
<feature type="repeat" description="Cell wall-binding" evidence="2">
    <location>
        <begin position="689"/>
        <end position="708"/>
    </location>
</feature>
<dbReference type="Gene3D" id="3.10.620.30">
    <property type="match status" value="1"/>
</dbReference>
<feature type="domain" description="Transglutaminase-like" evidence="3">
    <location>
        <begin position="183"/>
        <end position="265"/>
    </location>
</feature>
<name>A0A369NYT8_9ACTN</name>
<proteinExistence type="predicted"/>
<comment type="caution">
    <text evidence="4">The sequence shown here is derived from an EMBL/GenBank/DDBJ whole genome shotgun (WGS) entry which is preliminary data.</text>
</comment>
<dbReference type="SUPFAM" id="SSF69360">
    <property type="entry name" value="Cell wall binding repeat"/>
    <property type="match status" value="2"/>
</dbReference>
<dbReference type="SUPFAM" id="SSF54001">
    <property type="entry name" value="Cysteine proteinases"/>
    <property type="match status" value="1"/>
</dbReference>
<dbReference type="PROSITE" id="PS51257">
    <property type="entry name" value="PROKAR_LIPOPROTEIN"/>
    <property type="match status" value="1"/>
</dbReference>
<evidence type="ECO:0000259" key="3">
    <source>
        <dbReference type="Pfam" id="PF01841"/>
    </source>
</evidence>
<evidence type="ECO:0000313" key="4">
    <source>
        <dbReference type="EMBL" id="RDC44667.1"/>
    </source>
</evidence>
<dbReference type="Pfam" id="PF19127">
    <property type="entry name" value="Choline_bind_3"/>
    <property type="match status" value="2"/>
</dbReference>
<feature type="repeat" description="Cell wall-binding" evidence="2">
    <location>
        <begin position="625"/>
        <end position="644"/>
    </location>
</feature>